<dbReference type="AlphaFoldDB" id="A0A051UF92"/>
<dbReference type="HOGENOM" id="CLU_007526_1_2_11"/>
<dbReference type="EMBL" id="JLXW01000002">
    <property type="protein sequence ID" value="KBZ67842.1"/>
    <property type="molecule type" value="Genomic_DNA"/>
</dbReference>
<dbReference type="InterPro" id="IPR011009">
    <property type="entry name" value="Kinase-like_dom_sf"/>
</dbReference>
<dbReference type="InterPro" id="IPR041726">
    <property type="entry name" value="ACAD10_11_N"/>
</dbReference>
<gene>
    <name evidence="2" type="ORF">K875_00387</name>
</gene>
<name>A0A051UF92_9MYCO</name>
<dbReference type="RefSeq" id="WP_044483187.1">
    <property type="nucleotide sequence ID" value="NZ_KK328284.1"/>
</dbReference>
<protein>
    <recommendedName>
        <fullName evidence="1">Aminoglycoside phosphotransferase domain-containing protein</fullName>
    </recommendedName>
</protein>
<comment type="caution">
    <text evidence="2">The sequence shown here is derived from an EMBL/GenBank/DDBJ whole genome shotgun (WGS) entry which is preliminary data.</text>
</comment>
<dbReference type="Gene3D" id="3.90.1200.10">
    <property type="match status" value="1"/>
</dbReference>
<dbReference type="PANTHER" id="PTHR21310">
    <property type="entry name" value="AMINOGLYCOSIDE PHOSPHOTRANSFERASE-RELATED-RELATED"/>
    <property type="match status" value="1"/>
</dbReference>
<reference evidence="2 3" key="1">
    <citation type="submission" date="2014-04" db="EMBL/GenBank/DDBJ databases">
        <title>The Genome Sequence of Mycobacterium tuberculosis TKK-01-0051.</title>
        <authorList>
            <consortium name="The Broad Institute Genomics Platform"/>
            <consortium name="The Broad Institute Genome Sequencing Center for Infectious Disease"/>
            <person name="Earl A.M."/>
            <person name="Cohen K."/>
            <person name="Pym A."/>
            <person name="Bishai W."/>
            <person name="Maharaj K."/>
            <person name="Desjardins C."/>
            <person name="Abeel T."/>
            <person name="Young S."/>
            <person name="Zeng Q."/>
            <person name="Gargeya S."/>
            <person name="Abouelleil A."/>
            <person name="Alvarado L."/>
            <person name="Chapman S.B."/>
            <person name="Gainer-Dewar J."/>
            <person name="Goldberg J."/>
            <person name="Griggs A."/>
            <person name="Gujja S."/>
            <person name="Hansen M."/>
            <person name="Howarth C."/>
            <person name="Imamovic A."/>
            <person name="Larimer J."/>
            <person name="Murphy C."/>
            <person name="Naylor J."/>
            <person name="Pearson M."/>
            <person name="Poon T.W."/>
            <person name="Priest M."/>
            <person name="Roberts A."/>
            <person name="Saif S."/>
            <person name="Shea T."/>
            <person name="Sykes S."/>
            <person name="Wortman J."/>
            <person name="Nusbaum C."/>
            <person name="Birren B."/>
        </authorList>
    </citation>
    <scope>NUCLEOTIDE SEQUENCE [LARGE SCALE GENOMIC DNA]</scope>
    <source>
        <strain evidence="2 3">TKK-01-0051</strain>
    </source>
</reference>
<evidence type="ECO:0000313" key="2">
    <source>
        <dbReference type="EMBL" id="KBZ67842.1"/>
    </source>
</evidence>
<dbReference type="Proteomes" id="UP000025947">
    <property type="component" value="Unassembled WGS sequence"/>
</dbReference>
<organism evidence="2 3">
    <name type="scientific">Mycobacterium [tuberculosis] TKK-01-0051</name>
    <dbReference type="NCBI Taxonomy" id="1324261"/>
    <lineage>
        <taxon>Bacteria</taxon>
        <taxon>Bacillati</taxon>
        <taxon>Actinomycetota</taxon>
        <taxon>Actinomycetes</taxon>
        <taxon>Mycobacteriales</taxon>
        <taxon>Mycobacteriaceae</taxon>
        <taxon>Mycobacterium</taxon>
        <taxon>Mycobacterium avium complex (MAC)</taxon>
    </lineage>
</organism>
<proteinExistence type="predicted"/>
<accession>A0A051UF92</accession>
<evidence type="ECO:0000259" key="1">
    <source>
        <dbReference type="Pfam" id="PF01636"/>
    </source>
</evidence>
<dbReference type="Gene3D" id="3.30.200.20">
    <property type="entry name" value="Phosphorylase Kinase, domain 1"/>
    <property type="match status" value="1"/>
</dbReference>
<dbReference type="CDD" id="cd05154">
    <property type="entry name" value="ACAD10_11_N-like"/>
    <property type="match status" value="1"/>
</dbReference>
<dbReference type="SUPFAM" id="SSF56112">
    <property type="entry name" value="Protein kinase-like (PK-like)"/>
    <property type="match status" value="1"/>
</dbReference>
<evidence type="ECO:0000313" key="3">
    <source>
        <dbReference type="Proteomes" id="UP000025947"/>
    </source>
</evidence>
<sequence>MTLGAELQQRLSGWLRTQLPGADGVRLDGIDRVSFGHSAEMMTLGVVTRSGGRDDRQDVVLRLRPRPPALLEPYDLARQFTILRALADTPVRVPRALWLEPTGDVLGRPFFVMERVAGDVYEMEPPAGVADDTVARMCQSLVEQLAAIHTVDLGRTGLDALDDGTNHLDRELRHWAGEMNRVKRGRLPALERLHRELVARRPAPCPRVTLVHGDAKPGNFAFSGGEVSAVFDWEMTTVGDPLTDVGWLEMLWMQPVGINSHPAALPIDDLLAHYESVSGIAVTNRPWYRAFNAFKMAVICLIGAMLVEDGHSDDQKLVLAAYGTALLTGAGLTELGIDESLDDGPVLPREERIEQVLAQPG</sequence>
<dbReference type="PATRIC" id="fig|1324261.3.peg.395"/>
<feature type="domain" description="Aminoglycoside phosphotransferase" evidence="1">
    <location>
        <begin position="54"/>
        <end position="265"/>
    </location>
</feature>
<dbReference type="Pfam" id="PF01636">
    <property type="entry name" value="APH"/>
    <property type="match status" value="1"/>
</dbReference>
<dbReference type="InterPro" id="IPR002575">
    <property type="entry name" value="Aminoglycoside_PTrfase"/>
</dbReference>
<dbReference type="InterPro" id="IPR051678">
    <property type="entry name" value="AGP_Transferase"/>
</dbReference>
<keyword evidence="3" id="KW-1185">Reference proteome</keyword>
<dbReference type="PANTHER" id="PTHR21310:SF40">
    <property type="entry name" value="AMINOGLYCOSIDE PHOSPHOTRANSFERASE DOMAIN-CONTAINING PROTEIN-RELATED"/>
    <property type="match status" value="1"/>
</dbReference>